<organism evidence="1 2">
    <name type="scientific">Thermomonospora cellulosilytica</name>
    <dbReference type="NCBI Taxonomy" id="1411118"/>
    <lineage>
        <taxon>Bacteria</taxon>
        <taxon>Bacillati</taxon>
        <taxon>Actinomycetota</taxon>
        <taxon>Actinomycetes</taxon>
        <taxon>Streptosporangiales</taxon>
        <taxon>Thermomonosporaceae</taxon>
        <taxon>Thermomonospora</taxon>
    </lineage>
</organism>
<dbReference type="RefSeq" id="WP_182707049.1">
    <property type="nucleotide sequence ID" value="NZ_JACJII010000001.1"/>
</dbReference>
<comment type="caution">
    <text evidence="1">The sequence shown here is derived from an EMBL/GenBank/DDBJ whole genome shotgun (WGS) entry which is preliminary data.</text>
</comment>
<protein>
    <submittedName>
        <fullName evidence="1">Uncharacterized protein</fullName>
    </submittedName>
</protein>
<proteinExistence type="predicted"/>
<gene>
    <name evidence="1" type="ORF">HNR21_004886</name>
</gene>
<reference evidence="1 2" key="1">
    <citation type="submission" date="2020-08" db="EMBL/GenBank/DDBJ databases">
        <title>Sequencing the genomes of 1000 actinobacteria strains.</title>
        <authorList>
            <person name="Klenk H.-P."/>
        </authorList>
    </citation>
    <scope>NUCLEOTIDE SEQUENCE [LARGE SCALE GENOMIC DNA]</scope>
    <source>
        <strain evidence="1 2">DSM 45823</strain>
    </source>
</reference>
<accession>A0A7W3N1Y9</accession>
<dbReference type="Proteomes" id="UP000539313">
    <property type="component" value="Unassembled WGS sequence"/>
</dbReference>
<dbReference type="AlphaFoldDB" id="A0A7W3N1Y9"/>
<name>A0A7W3N1Y9_9ACTN</name>
<keyword evidence="2" id="KW-1185">Reference proteome</keyword>
<dbReference type="EMBL" id="JACJII010000001">
    <property type="protein sequence ID" value="MBA9006004.1"/>
    <property type="molecule type" value="Genomic_DNA"/>
</dbReference>
<evidence type="ECO:0000313" key="2">
    <source>
        <dbReference type="Proteomes" id="UP000539313"/>
    </source>
</evidence>
<evidence type="ECO:0000313" key="1">
    <source>
        <dbReference type="EMBL" id="MBA9006004.1"/>
    </source>
</evidence>
<sequence length="122" mass="12993">MTTALLDEGLHRRISDRVRQGVLLRLGPNALLIAMDGGAVHLSGGEADAIATIAVDCVWEQLQQEGDDVALARARAARLHALQRHAARRGDHRAADALGRVARGVDAITDLLTHTSREAGHA</sequence>